<name>A0ABV7UED8_9HYPH</name>
<evidence type="ECO:0000313" key="2">
    <source>
        <dbReference type="EMBL" id="MFC3636881.1"/>
    </source>
</evidence>
<feature type="domain" description="VOC" evidence="1">
    <location>
        <begin position="1"/>
        <end position="127"/>
    </location>
</feature>
<dbReference type="RefSeq" id="WP_191318180.1">
    <property type="nucleotide sequence ID" value="NZ_BNCG01000002.1"/>
</dbReference>
<sequence>MRIHVTSVLVDDQARALDFYTRVLGFTPKHDVAVGDHRWLTVVSREAPDGVELLLEPDVHPAAKPWKAALVADGIPAMSFQVDDVDAEYDRLLALGVRFARKPADAGPARVAVLDDTCGNLIQLLQMKSA</sequence>
<dbReference type="PROSITE" id="PS51819">
    <property type="entry name" value="VOC"/>
    <property type="match status" value="1"/>
</dbReference>
<keyword evidence="3" id="KW-1185">Reference proteome</keyword>
<dbReference type="InterPro" id="IPR037523">
    <property type="entry name" value="VOC_core"/>
</dbReference>
<dbReference type="Pfam" id="PF00903">
    <property type="entry name" value="Glyoxalase"/>
    <property type="match status" value="1"/>
</dbReference>
<accession>A0ABV7UED8</accession>
<comment type="caution">
    <text evidence="2">The sequence shown here is derived from an EMBL/GenBank/DDBJ whole genome shotgun (WGS) entry which is preliminary data.</text>
</comment>
<gene>
    <name evidence="2" type="ORF">ACFONL_05715</name>
</gene>
<protein>
    <submittedName>
        <fullName evidence="2">VOC family protein</fullName>
    </submittedName>
</protein>
<dbReference type="InterPro" id="IPR004360">
    <property type="entry name" value="Glyas_Fos-R_dOase_dom"/>
</dbReference>
<dbReference type="PANTHER" id="PTHR36437:SF2">
    <property type="entry name" value="GLYOXALASE_BLEOMYCIN RESISTANCE PROTEIN_DIOXYGENASE"/>
    <property type="match status" value="1"/>
</dbReference>
<evidence type="ECO:0000313" key="3">
    <source>
        <dbReference type="Proteomes" id="UP001595704"/>
    </source>
</evidence>
<dbReference type="InterPro" id="IPR029068">
    <property type="entry name" value="Glyas_Bleomycin-R_OHBP_Dase"/>
</dbReference>
<reference evidence="3" key="1">
    <citation type="journal article" date="2019" name="Int. J. Syst. Evol. Microbiol.">
        <title>The Global Catalogue of Microorganisms (GCM) 10K type strain sequencing project: providing services to taxonomists for standard genome sequencing and annotation.</title>
        <authorList>
            <consortium name="The Broad Institute Genomics Platform"/>
            <consortium name="The Broad Institute Genome Sequencing Center for Infectious Disease"/>
            <person name="Wu L."/>
            <person name="Ma J."/>
        </authorList>
    </citation>
    <scope>NUCLEOTIDE SEQUENCE [LARGE SCALE GENOMIC DNA]</scope>
    <source>
        <strain evidence="3">KCTC 42282</strain>
    </source>
</reference>
<proteinExistence type="predicted"/>
<dbReference type="CDD" id="cd07263">
    <property type="entry name" value="VOC_like"/>
    <property type="match status" value="1"/>
</dbReference>
<dbReference type="PANTHER" id="PTHR36437">
    <property type="entry name" value="GLYOXALASE/BLEOMYCIN RESISTANCE PROTEIN/DIOXYGENASE"/>
    <property type="match status" value="1"/>
</dbReference>
<dbReference type="Proteomes" id="UP001595704">
    <property type="component" value="Unassembled WGS sequence"/>
</dbReference>
<dbReference type="SUPFAM" id="SSF54593">
    <property type="entry name" value="Glyoxalase/Bleomycin resistance protein/Dihydroxybiphenyl dioxygenase"/>
    <property type="match status" value="1"/>
</dbReference>
<dbReference type="Gene3D" id="3.10.180.10">
    <property type="entry name" value="2,3-Dihydroxybiphenyl 1,2-Dioxygenase, domain 1"/>
    <property type="match status" value="1"/>
</dbReference>
<dbReference type="EMBL" id="JBHRYC010000026">
    <property type="protein sequence ID" value="MFC3636881.1"/>
    <property type="molecule type" value="Genomic_DNA"/>
</dbReference>
<organism evidence="2 3">
    <name type="scientific">Camelimonas fluminis</name>
    <dbReference type="NCBI Taxonomy" id="1576911"/>
    <lineage>
        <taxon>Bacteria</taxon>
        <taxon>Pseudomonadati</taxon>
        <taxon>Pseudomonadota</taxon>
        <taxon>Alphaproteobacteria</taxon>
        <taxon>Hyphomicrobiales</taxon>
        <taxon>Chelatococcaceae</taxon>
        <taxon>Camelimonas</taxon>
    </lineage>
</organism>
<evidence type="ECO:0000259" key="1">
    <source>
        <dbReference type="PROSITE" id="PS51819"/>
    </source>
</evidence>